<reference evidence="1 2" key="1">
    <citation type="submission" date="2017-09" db="EMBL/GenBank/DDBJ databases">
        <title>Large-scale bioinformatics analysis of Bacillus genomes uncovers conserved roles of natural products in bacterial physiology.</title>
        <authorList>
            <consortium name="Agbiome Team Llc"/>
            <person name="Bleich R.M."/>
            <person name="Grubbs K.J."/>
            <person name="Santa Maria K.C."/>
            <person name="Allen S.E."/>
            <person name="Farag S."/>
            <person name="Shank E.A."/>
            <person name="Bowers A."/>
        </authorList>
    </citation>
    <scope>NUCLEOTIDE SEQUENCE [LARGE SCALE GENOMIC DNA]</scope>
    <source>
        <strain evidence="1 2">AFS041711</strain>
    </source>
</reference>
<comment type="caution">
    <text evidence="1">The sequence shown here is derived from an EMBL/GenBank/DDBJ whole genome shotgun (WGS) entry which is preliminary data.</text>
</comment>
<name>A0A9X7GY66_BACCE</name>
<protein>
    <submittedName>
        <fullName evidence="1">ArpU family transcriptional regulator</fullName>
    </submittedName>
</protein>
<dbReference type="NCBIfam" id="TIGR01637">
    <property type="entry name" value="phage_arpU"/>
    <property type="match status" value="1"/>
</dbReference>
<proteinExistence type="predicted"/>
<evidence type="ECO:0000313" key="1">
    <source>
        <dbReference type="EMBL" id="PGS83977.1"/>
    </source>
</evidence>
<dbReference type="Proteomes" id="UP000224203">
    <property type="component" value="Unassembled WGS sequence"/>
</dbReference>
<accession>A0A9X7GY66</accession>
<organism evidence="1 2">
    <name type="scientific">Bacillus cereus</name>
    <dbReference type="NCBI Taxonomy" id="1396"/>
    <lineage>
        <taxon>Bacteria</taxon>
        <taxon>Bacillati</taxon>
        <taxon>Bacillota</taxon>
        <taxon>Bacilli</taxon>
        <taxon>Bacillales</taxon>
        <taxon>Bacillaceae</taxon>
        <taxon>Bacillus</taxon>
        <taxon>Bacillus cereus group</taxon>
    </lineage>
</organism>
<dbReference type="InterPro" id="IPR006524">
    <property type="entry name" value="ArpU-like"/>
</dbReference>
<dbReference type="AlphaFoldDB" id="A0A9X7GY66"/>
<sequence length="140" mass="16681">MMKCSAVFTNMELDIYVPVVNREETKKNVLKALKKYQLCRNTLSDEREQQIVTMIENDDYQSIERTEEFQQYAFIWKVEDAVGKLDGIEQQIIREGYMTADKHNWMRMVRKLSVSKTSYYEQRDKAFEKVATQLKIAVYD</sequence>
<dbReference type="EMBL" id="NULI01000006">
    <property type="protein sequence ID" value="PGS83977.1"/>
    <property type="molecule type" value="Genomic_DNA"/>
</dbReference>
<gene>
    <name evidence="1" type="ORF">COC69_01285</name>
</gene>
<evidence type="ECO:0000313" key="2">
    <source>
        <dbReference type="Proteomes" id="UP000224203"/>
    </source>
</evidence>